<accession>A0A1F5FWS0</accession>
<sequence>MKISQLLEELSALKIPKDQVAITSSGPIGIRDLRDIGDLDIIVTPKIWHKLSKKYKTTKEDNFESIFIGNIQVLGSGSWFTDPKYGTIEDDIKYADIIDGNRYVKLEKILMIKKMKDRQKDIDDVKLIENYLDKP</sequence>
<proteinExistence type="predicted"/>
<comment type="caution">
    <text evidence="1">The sequence shown here is derived from an EMBL/GenBank/DDBJ whole genome shotgun (WGS) entry which is preliminary data.</text>
</comment>
<organism evidence="1 2">
    <name type="scientific">Candidatus Collierbacteria bacterium RIFOXYD1_FULL_40_9</name>
    <dbReference type="NCBI Taxonomy" id="1817731"/>
    <lineage>
        <taxon>Bacteria</taxon>
        <taxon>Candidatus Collieribacteriota</taxon>
    </lineage>
</organism>
<dbReference type="AlphaFoldDB" id="A0A1F5FWS0"/>
<dbReference type="EMBL" id="MFAQ01000003">
    <property type="protein sequence ID" value="OGD84058.1"/>
    <property type="molecule type" value="Genomic_DNA"/>
</dbReference>
<name>A0A1F5FWS0_9BACT</name>
<reference evidence="1 2" key="1">
    <citation type="journal article" date="2016" name="Nat. Commun.">
        <title>Thousands of microbial genomes shed light on interconnected biogeochemical processes in an aquifer system.</title>
        <authorList>
            <person name="Anantharaman K."/>
            <person name="Brown C.T."/>
            <person name="Hug L.A."/>
            <person name="Sharon I."/>
            <person name="Castelle C.J."/>
            <person name="Probst A.J."/>
            <person name="Thomas B.C."/>
            <person name="Singh A."/>
            <person name="Wilkins M.J."/>
            <person name="Karaoz U."/>
            <person name="Brodie E.L."/>
            <person name="Williams K.H."/>
            <person name="Hubbard S.S."/>
            <person name="Banfield J.F."/>
        </authorList>
    </citation>
    <scope>NUCLEOTIDE SEQUENCE [LARGE SCALE GENOMIC DNA]</scope>
</reference>
<protein>
    <submittedName>
        <fullName evidence="1">Uncharacterized protein</fullName>
    </submittedName>
</protein>
<gene>
    <name evidence="1" type="ORF">A2572_04025</name>
</gene>
<evidence type="ECO:0000313" key="2">
    <source>
        <dbReference type="Proteomes" id="UP000179237"/>
    </source>
</evidence>
<evidence type="ECO:0000313" key="1">
    <source>
        <dbReference type="EMBL" id="OGD84058.1"/>
    </source>
</evidence>
<dbReference type="Proteomes" id="UP000179237">
    <property type="component" value="Unassembled WGS sequence"/>
</dbReference>